<evidence type="ECO:0000259" key="1">
    <source>
        <dbReference type="Pfam" id="PF13539"/>
    </source>
</evidence>
<dbReference type="Pfam" id="PF13539">
    <property type="entry name" value="Peptidase_M15_4"/>
    <property type="match status" value="1"/>
</dbReference>
<dbReference type="InterPro" id="IPR052179">
    <property type="entry name" value="DD-CPase-like"/>
</dbReference>
<reference evidence="2 3" key="1">
    <citation type="submission" date="2018-07" db="EMBL/GenBank/DDBJ databases">
        <title>Genomic Encyclopedia of Type Strains, Phase III (KMG-III): the genomes of soil and plant-associated and newly described type strains.</title>
        <authorList>
            <person name="Whitman W."/>
        </authorList>
    </citation>
    <scope>NUCLEOTIDE SEQUENCE [LARGE SCALE GENOMIC DNA]</scope>
    <source>
        <strain evidence="2 3">CECT 8236</strain>
    </source>
</reference>
<accession>A0A3D9HTS9</accession>
<dbReference type="EMBL" id="QRDY01000031">
    <property type="protein sequence ID" value="RED52761.1"/>
    <property type="molecule type" value="Genomic_DNA"/>
</dbReference>
<protein>
    <submittedName>
        <fullName evidence="2">Peptidoglycan L-alanyl-D-glutamate endopeptidase CwlK</fullName>
    </submittedName>
</protein>
<dbReference type="CDD" id="cd14845">
    <property type="entry name" value="L-Ala-D-Glu_peptidase_like"/>
    <property type="match status" value="1"/>
</dbReference>
<dbReference type="OrthoDB" id="9799970at2"/>
<dbReference type="InterPro" id="IPR009045">
    <property type="entry name" value="Zn_M74/Hedgehog-like"/>
</dbReference>
<dbReference type="Gene3D" id="3.30.1380.10">
    <property type="match status" value="1"/>
</dbReference>
<dbReference type="RefSeq" id="WP_115995682.1">
    <property type="nucleotide sequence ID" value="NZ_QRDY01000031.1"/>
</dbReference>
<dbReference type="InterPro" id="IPR039561">
    <property type="entry name" value="Peptidase_M15C"/>
</dbReference>
<dbReference type="GO" id="GO:0008233">
    <property type="term" value="F:peptidase activity"/>
    <property type="evidence" value="ECO:0007669"/>
    <property type="project" value="InterPro"/>
</dbReference>
<feature type="domain" description="Peptidase M15C" evidence="1">
    <location>
        <begin position="69"/>
        <end position="140"/>
    </location>
</feature>
<evidence type="ECO:0000313" key="3">
    <source>
        <dbReference type="Proteomes" id="UP000256869"/>
    </source>
</evidence>
<evidence type="ECO:0000313" key="2">
    <source>
        <dbReference type="EMBL" id="RED52761.1"/>
    </source>
</evidence>
<organism evidence="2 3">
    <name type="scientific">Cohnella lupini</name>
    <dbReference type="NCBI Taxonomy" id="1294267"/>
    <lineage>
        <taxon>Bacteria</taxon>
        <taxon>Bacillati</taxon>
        <taxon>Bacillota</taxon>
        <taxon>Bacilli</taxon>
        <taxon>Bacillales</taxon>
        <taxon>Paenibacillaceae</taxon>
        <taxon>Cohnella</taxon>
    </lineage>
</organism>
<keyword evidence="3" id="KW-1185">Reference proteome</keyword>
<sequence length="245" mass="27465">MLTLAQIRAASAKRLEGLHPIVRRATEELISRSFAAGVPIVIVQGLRSIEYQNELYAQGRTAPGAIVTNAKGGYSFHNFGLAIDFALLMPNGKGISWDTYRNGDNDGRRDWMEVVMIGKSLGFEWGGDFKTIMDMPHLQMTFGLTTAQLRAGAKPPIPITEEDQPMTKEEKQEFEVLRKKVEEQSQSLDVLMLKVKDLESRIPAPRWFVKEFGEGVVEKMSDPSGTLDFWRSLAVSLRVQGYKSK</sequence>
<dbReference type="SUPFAM" id="SSF55166">
    <property type="entry name" value="Hedgehog/DD-peptidase"/>
    <property type="match status" value="1"/>
</dbReference>
<comment type="caution">
    <text evidence="2">The sequence shown here is derived from an EMBL/GenBank/DDBJ whole genome shotgun (WGS) entry which is preliminary data.</text>
</comment>
<dbReference type="PANTHER" id="PTHR34385">
    <property type="entry name" value="D-ALANYL-D-ALANINE CARBOXYPEPTIDASE"/>
    <property type="match status" value="1"/>
</dbReference>
<name>A0A3D9HTS9_9BACL</name>
<dbReference type="Proteomes" id="UP000256869">
    <property type="component" value="Unassembled WGS sequence"/>
</dbReference>
<dbReference type="AlphaFoldDB" id="A0A3D9HTS9"/>
<gene>
    <name evidence="2" type="ORF">DFP95_13127</name>
</gene>
<proteinExistence type="predicted"/>
<dbReference type="PANTHER" id="PTHR34385:SF1">
    <property type="entry name" value="PEPTIDOGLYCAN L-ALANYL-D-GLUTAMATE ENDOPEPTIDASE CWLK"/>
    <property type="match status" value="1"/>
</dbReference>